<dbReference type="Gene3D" id="3.30.1300.30">
    <property type="entry name" value="GSPII I/J protein-like"/>
    <property type="match status" value="1"/>
</dbReference>
<gene>
    <name evidence="15" type="ORF">C6Y28_11080</name>
</gene>
<evidence type="ECO:0000256" key="7">
    <source>
        <dbReference type="ARBA" id="ARBA00022729"/>
    </source>
</evidence>
<evidence type="ECO:0000256" key="2">
    <source>
        <dbReference type="ARBA" id="ARBA00004442"/>
    </source>
</evidence>
<keyword evidence="6" id="KW-0812">Transmembrane</keyword>
<sequence>MKRRHHCKSSHAKVTLAVLALCGMTAFWGSAAWAADAGQTLDPVQDGIHYFSVNPENGNRDKNYNNDGAVGKDSLAIGAGAHAEGTMGATALGNDAVADGERALAVGNGSKATGLDAIAIGTGSQGEANGTNAIAIGEQSHAVGMNTTAVGSYSEATAEGAVALGQQAKSKGIYSTSIGIMANGMCEDGNEGGTAGDHSTAVGARSESSGLASVALGGFSKATDDFATALGYGSGAGLRGTAVGAASQATGEGGTAIGLLSSASAPGAVALGMSSVADREAGWQGYHPVYGQMQDVSPAWQSSWGAVSVGAGPSQDENGRTIPQRTRQIINLAAGTEDTDAVNVAQLKEAMSDARISIHAGEGIIVEKLGTEYTIKANLNGLSNEHGTVHILSNPEEFPYDQEQPDASPDQLNPAPRPAPRRVAAEQPEVEDGGPVHVGYVSNEVDFATDDGNTARLNDGGTVNVLGGDNIHTAASSTTNDNGQTVDNIHIHLDKDIRVDSVSIGEKGPVLNQEGLDMKNLTITQVAPGEISETSTEAVNGSQLYATNQMVQENRQNITQLGNSLNKLDNRINRVGAGAAALAALHPLDFDPDDKWDFAAGYGNYRGANAAAVGLYYRPNEDTMFSVGGSFGGGENMINAGVSLKIGRGNHVSNSRVAMAKEIRDLRQALAEQAAEIAQLKGMHHLAIDPDKSLLFPDVADNHWAYEYVSKLAGNGILEGYPDGLFKGNQMMTRYEFAAIVYRLMEKGLGHTDPEMNRLAREFSNELSYIRIDTIHQDKDGTPTVQRVRVKK</sequence>
<reference evidence="15 16" key="1">
    <citation type="journal article" date="2018" name="Genome Announc.">
        <title>Complete genomes of two Megasphaera elsdenii strains, NCIMB 702410 and ATCC 25940.</title>
        <authorList>
            <person name="Hatmaker E.A."/>
            <person name="O'Dell K."/>
            <person name="Riley L.A."/>
            <person name="Klingeman D.M."/>
            <person name="Guss A.M."/>
        </authorList>
    </citation>
    <scope>NUCLEOTIDE SEQUENCE [LARGE SCALE GENOMIC DNA]</scope>
    <source>
        <strain evidence="15 16">NCIMB702410</strain>
    </source>
</reference>
<dbReference type="InterPro" id="IPR001119">
    <property type="entry name" value="SLH_dom"/>
</dbReference>
<name>A0A2S0M9I1_MEGEL</name>
<feature type="chain" id="PRO_5015758916" description="SLH domain-containing protein" evidence="13">
    <location>
        <begin position="35"/>
        <end position="792"/>
    </location>
</feature>
<dbReference type="PROSITE" id="PS51272">
    <property type="entry name" value="SLH"/>
    <property type="match status" value="1"/>
</dbReference>
<evidence type="ECO:0000256" key="13">
    <source>
        <dbReference type="SAM" id="SignalP"/>
    </source>
</evidence>
<evidence type="ECO:0000256" key="3">
    <source>
        <dbReference type="ARBA" id="ARBA00005848"/>
    </source>
</evidence>
<dbReference type="InterPro" id="IPR008635">
    <property type="entry name" value="Coiled_stalk_dom"/>
</dbReference>
<keyword evidence="11" id="KW-0175">Coiled coil</keyword>
<comment type="similarity">
    <text evidence="3">Belongs to the autotransporter-2 (AT-2) (TC 1.B.40) family.</text>
</comment>
<evidence type="ECO:0000256" key="4">
    <source>
        <dbReference type="ARBA" id="ARBA00022448"/>
    </source>
</evidence>
<keyword evidence="4" id="KW-0813">Transport</keyword>
<keyword evidence="8" id="KW-0653">Protein transport</keyword>
<evidence type="ECO:0000256" key="8">
    <source>
        <dbReference type="ARBA" id="ARBA00022927"/>
    </source>
</evidence>
<dbReference type="InterPro" id="IPR008640">
    <property type="entry name" value="Adhesin_Head_dom"/>
</dbReference>
<feature type="signal peptide" evidence="13">
    <location>
        <begin position="1"/>
        <end position="34"/>
    </location>
</feature>
<evidence type="ECO:0000256" key="10">
    <source>
        <dbReference type="ARBA" id="ARBA00023237"/>
    </source>
</evidence>
<dbReference type="InterPro" id="IPR045584">
    <property type="entry name" value="Pilin-like"/>
</dbReference>
<keyword evidence="9" id="KW-0472">Membrane</keyword>
<dbReference type="Pfam" id="PF00395">
    <property type="entry name" value="SLH"/>
    <property type="match status" value="1"/>
</dbReference>
<evidence type="ECO:0000256" key="9">
    <source>
        <dbReference type="ARBA" id="ARBA00023136"/>
    </source>
</evidence>
<dbReference type="OrthoDB" id="2216692at2"/>
<dbReference type="RefSeq" id="WP_072023468.1">
    <property type="nucleotide sequence ID" value="NZ_CP027569.1"/>
</dbReference>
<dbReference type="Pfam" id="PF05662">
    <property type="entry name" value="YadA_stalk"/>
    <property type="match status" value="2"/>
</dbReference>
<dbReference type="EMBL" id="CP027569">
    <property type="protein sequence ID" value="AVO28130.1"/>
    <property type="molecule type" value="Genomic_DNA"/>
</dbReference>
<keyword evidence="10" id="KW-0998">Cell outer membrane</keyword>
<keyword evidence="7 13" id="KW-0732">Signal</keyword>
<organism evidence="15 16">
    <name type="scientific">Megasphaera elsdenii</name>
    <dbReference type="NCBI Taxonomy" id="907"/>
    <lineage>
        <taxon>Bacteria</taxon>
        <taxon>Bacillati</taxon>
        <taxon>Bacillota</taxon>
        <taxon>Negativicutes</taxon>
        <taxon>Veillonellales</taxon>
        <taxon>Veillonellaceae</taxon>
        <taxon>Megasphaera</taxon>
    </lineage>
</organism>
<dbReference type="PANTHER" id="PTHR43308:SF1">
    <property type="entry name" value="OUTER MEMBRANE PROTEIN ALPHA"/>
    <property type="match status" value="1"/>
</dbReference>
<dbReference type="PANTHER" id="PTHR43308">
    <property type="entry name" value="OUTER MEMBRANE PROTEIN ALPHA-RELATED"/>
    <property type="match status" value="1"/>
</dbReference>
<protein>
    <recommendedName>
        <fullName evidence="14">SLH domain-containing protein</fullName>
    </recommendedName>
</protein>
<dbReference type="SUPFAM" id="SSF54523">
    <property type="entry name" value="Pili subunits"/>
    <property type="match status" value="1"/>
</dbReference>
<accession>A0A2S0M9I1</accession>
<feature type="region of interest" description="Disordered" evidence="12">
    <location>
        <begin position="397"/>
        <end position="437"/>
    </location>
</feature>
<proteinExistence type="inferred from homology"/>
<dbReference type="InterPro" id="IPR005594">
    <property type="entry name" value="YadA_C"/>
</dbReference>
<evidence type="ECO:0000259" key="14">
    <source>
        <dbReference type="PROSITE" id="PS51272"/>
    </source>
</evidence>
<dbReference type="GO" id="GO:0009986">
    <property type="term" value="C:cell surface"/>
    <property type="evidence" value="ECO:0007669"/>
    <property type="project" value="UniProtKB-SubCell"/>
</dbReference>
<dbReference type="Pfam" id="PF03895">
    <property type="entry name" value="YadA_anchor"/>
    <property type="match status" value="1"/>
</dbReference>
<evidence type="ECO:0000256" key="5">
    <source>
        <dbReference type="ARBA" id="ARBA00022452"/>
    </source>
</evidence>
<evidence type="ECO:0000313" key="16">
    <source>
        <dbReference type="Proteomes" id="UP000238358"/>
    </source>
</evidence>
<dbReference type="GO" id="GO:0015031">
    <property type="term" value="P:protein transport"/>
    <property type="evidence" value="ECO:0007669"/>
    <property type="project" value="UniProtKB-KW"/>
</dbReference>
<comment type="subcellular location">
    <subcellularLocation>
        <location evidence="2">Cell outer membrane</location>
    </subcellularLocation>
    <subcellularLocation>
        <location evidence="1">Cell surface</location>
    </subcellularLocation>
</comment>
<dbReference type="Proteomes" id="UP000238358">
    <property type="component" value="Chromosome"/>
</dbReference>
<feature type="domain" description="SLH" evidence="14">
    <location>
        <begin position="692"/>
        <end position="755"/>
    </location>
</feature>
<dbReference type="CDD" id="cd12820">
    <property type="entry name" value="LbR_YadA-like"/>
    <property type="match status" value="1"/>
</dbReference>
<evidence type="ECO:0000256" key="1">
    <source>
        <dbReference type="ARBA" id="ARBA00004241"/>
    </source>
</evidence>
<dbReference type="AlphaFoldDB" id="A0A2S0M9I1"/>
<evidence type="ECO:0000256" key="12">
    <source>
        <dbReference type="SAM" id="MobiDB-lite"/>
    </source>
</evidence>
<dbReference type="SUPFAM" id="SSF101967">
    <property type="entry name" value="Adhesin YadA, collagen-binding domain"/>
    <property type="match status" value="3"/>
</dbReference>
<evidence type="ECO:0000256" key="11">
    <source>
        <dbReference type="SAM" id="Coils"/>
    </source>
</evidence>
<feature type="coiled-coil region" evidence="11">
    <location>
        <begin position="656"/>
        <end position="683"/>
    </location>
</feature>
<dbReference type="InterPro" id="IPR011049">
    <property type="entry name" value="Serralysin-like_metalloprot_C"/>
</dbReference>
<dbReference type="InterPro" id="IPR051465">
    <property type="entry name" value="Cell_Envelope_Struct_Comp"/>
</dbReference>
<keyword evidence="5" id="KW-1134">Transmembrane beta strand</keyword>
<dbReference type="GO" id="GO:0009279">
    <property type="term" value="C:cell outer membrane"/>
    <property type="evidence" value="ECO:0007669"/>
    <property type="project" value="UniProtKB-SubCell"/>
</dbReference>
<dbReference type="Pfam" id="PF05658">
    <property type="entry name" value="YadA_head"/>
    <property type="match status" value="6"/>
</dbReference>
<dbReference type="Gene3D" id="2.150.10.10">
    <property type="entry name" value="Serralysin-like metalloprotease, C-terminal"/>
    <property type="match status" value="3"/>
</dbReference>
<evidence type="ECO:0000256" key="6">
    <source>
        <dbReference type="ARBA" id="ARBA00022692"/>
    </source>
</evidence>
<evidence type="ECO:0000313" key="15">
    <source>
        <dbReference type="EMBL" id="AVO28130.1"/>
    </source>
</evidence>